<protein>
    <submittedName>
        <fullName evidence="1">Uncharacterized protein</fullName>
    </submittedName>
</protein>
<name>A0A0F9E5S8_9ZZZZ</name>
<dbReference type="AlphaFoldDB" id="A0A0F9E5S8"/>
<sequence length="129" mass="14298">MLDLPAIKKLCGAVPCLNPRFEPAEYVTHDMAIDAGEPTREGTLLCGALYEPCQDCNGCRLRTLVPQLVTALEEVQGKLDAVEEAWEFVHLAILDSDTHPRHGYGDCDSCDAIWDMLIVMEHCILKGEK</sequence>
<accession>A0A0F9E5S8</accession>
<reference evidence="1" key="1">
    <citation type="journal article" date="2015" name="Nature">
        <title>Complex archaea that bridge the gap between prokaryotes and eukaryotes.</title>
        <authorList>
            <person name="Spang A."/>
            <person name="Saw J.H."/>
            <person name="Jorgensen S.L."/>
            <person name="Zaremba-Niedzwiedzka K."/>
            <person name="Martijn J."/>
            <person name="Lind A.E."/>
            <person name="van Eijk R."/>
            <person name="Schleper C."/>
            <person name="Guy L."/>
            <person name="Ettema T.J."/>
        </authorList>
    </citation>
    <scope>NUCLEOTIDE SEQUENCE</scope>
</reference>
<dbReference type="EMBL" id="LAZR01028776">
    <property type="protein sequence ID" value="KKL61581.1"/>
    <property type="molecule type" value="Genomic_DNA"/>
</dbReference>
<comment type="caution">
    <text evidence="1">The sequence shown here is derived from an EMBL/GenBank/DDBJ whole genome shotgun (WGS) entry which is preliminary data.</text>
</comment>
<evidence type="ECO:0000313" key="1">
    <source>
        <dbReference type="EMBL" id="KKL61581.1"/>
    </source>
</evidence>
<organism evidence="1">
    <name type="scientific">marine sediment metagenome</name>
    <dbReference type="NCBI Taxonomy" id="412755"/>
    <lineage>
        <taxon>unclassified sequences</taxon>
        <taxon>metagenomes</taxon>
        <taxon>ecological metagenomes</taxon>
    </lineage>
</organism>
<gene>
    <name evidence="1" type="ORF">LCGC14_2193850</name>
</gene>
<proteinExistence type="predicted"/>